<feature type="compositionally biased region" description="Low complexity" evidence="2">
    <location>
        <begin position="24"/>
        <end position="33"/>
    </location>
</feature>
<evidence type="ECO:0000256" key="2">
    <source>
        <dbReference type="SAM" id="MobiDB-lite"/>
    </source>
</evidence>
<name>A0AAD7XSZ8_9FUNG</name>
<dbReference type="GeneID" id="83219885"/>
<feature type="compositionally biased region" description="Low complexity" evidence="2">
    <location>
        <begin position="202"/>
        <end position="227"/>
    </location>
</feature>
<dbReference type="Proteomes" id="UP001234581">
    <property type="component" value="Unassembled WGS sequence"/>
</dbReference>
<feature type="compositionally biased region" description="Low complexity" evidence="2">
    <location>
        <begin position="260"/>
        <end position="277"/>
    </location>
</feature>
<gene>
    <name evidence="3" type="ORF">O0I10_012547</name>
</gene>
<dbReference type="PANTHER" id="PTHR46430">
    <property type="entry name" value="PROTEIN SKT5-RELATED"/>
    <property type="match status" value="1"/>
</dbReference>
<dbReference type="SMART" id="SM00671">
    <property type="entry name" value="SEL1"/>
    <property type="match status" value="6"/>
</dbReference>
<dbReference type="InterPro" id="IPR051726">
    <property type="entry name" value="Chitin_Synth_Reg"/>
</dbReference>
<evidence type="ECO:0000256" key="1">
    <source>
        <dbReference type="ARBA" id="ARBA00022737"/>
    </source>
</evidence>
<dbReference type="Gene3D" id="1.25.40.10">
    <property type="entry name" value="Tetratricopeptide repeat domain"/>
    <property type="match status" value="2"/>
</dbReference>
<keyword evidence="1" id="KW-0677">Repeat</keyword>
<evidence type="ECO:0000313" key="4">
    <source>
        <dbReference type="Proteomes" id="UP001234581"/>
    </source>
</evidence>
<dbReference type="InterPro" id="IPR006597">
    <property type="entry name" value="Sel1-like"/>
</dbReference>
<feature type="region of interest" description="Disordered" evidence="2">
    <location>
        <begin position="1"/>
        <end position="227"/>
    </location>
</feature>
<sequence length="641" mass="72359">MIQHLPPPPYRRKKPLPEIPQQEMMPSYPMATTSPPPPPMLPPDSYYCNSSMQSTLGLPSGLYRQPSRRHSFTDAKYYVNEDPMGKRLSMILPSSESTKVEEQEQDEQQQQQPMMGGSSYTEEPKSMHGPEERQPSPPPKKKKQPTPPTLEKPFDPSLSRPHHSPNTPDCLPSPVTPIQTKIPSPWGSMVSLVPDTPTTRQTTDSSVNSPTSSSSDQQQQHVTTTTTSTTAIVAKPIESSTMVVAHDTTTMEKDAIINTQQQQQQQQQPPPSSNQSPEDILDPYKKPRFTCIASYSLTHNKDALRTYRRMATKTRSPQVQMAYAKYLLDVARLYVDGGTTATPLRQRMLDEARYWVSKLAKRLVPEALYIKGQWHLERHQIVKAMRYFEKAAKNGWMPAYIDLAEHADRQGDWHKAIAYYRSADGYADATYKMAMLLLKHNMDEGIRLLEKAANQQHSEKSGKAAFVLCNLYSHQVKTSAERNDAMAFRYLKQAVQAGLVDAVHRMGQVHTHGLLGQPKDPWQGYQCFVKAADDNHPKAMLDLANVYVQGIPSYLNPQPENAFRWCQRAADRGLKEAEYLLGTFYEDGIGVMVDYPRALEYFGKAASKGYTLAAEKLNQPVNQHHVSMRCHKPDANNCTIM</sequence>
<accession>A0AAD7XSZ8</accession>
<evidence type="ECO:0008006" key="5">
    <source>
        <dbReference type="Google" id="ProtNLM"/>
    </source>
</evidence>
<reference evidence="3 4" key="1">
    <citation type="submission" date="2023-03" db="EMBL/GenBank/DDBJ databases">
        <title>Genome sequence of Lichtheimia ornata CBS 291.66.</title>
        <authorList>
            <person name="Mohabir J.T."/>
            <person name="Shea T.P."/>
            <person name="Kurbessoian T."/>
            <person name="Berby B."/>
            <person name="Fontaine J."/>
            <person name="Livny J."/>
            <person name="Gnirke A."/>
            <person name="Stajich J.E."/>
            <person name="Cuomo C.A."/>
        </authorList>
    </citation>
    <scope>NUCLEOTIDE SEQUENCE [LARGE SCALE GENOMIC DNA]</scope>
    <source>
        <strain evidence="3">CBS 291.66</strain>
    </source>
</reference>
<dbReference type="EMBL" id="JARTCD010000133">
    <property type="protein sequence ID" value="KAJ8651878.1"/>
    <property type="molecule type" value="Genomic_DNA"/>
</dbReference>
<dbReference type="InterPro" id="IPR011990">
    <property type="entry name" value="TPR-like_helical_dom_sf"/>
</dbReference>
<dbReference type="PANTHER" id="PTHR46430:SF2">
    <property type="entry name" value="CHITIN SYNTHASE REGULATORY FACTOR 4"/>
    <property type="match status" value="1"/>
</dbReference>
<dbReference type="Pfam" id="PF08238">
    <property type="entry name" value="Sel1"/>
    <property type="match status" value="6"/>
</dbReference>
<feature type="compositionally biased region" description="Basic and acidic residues" evidence="2">
    <location>
        <begin position="122"/>
        <end position="134"/>
    </location>
</feature>
<dbReference type="RefSeq" id="XP_058336792.1">
    <property type="nucleotide sequence ID" value="XM_058492441.1"/>
</dbReference>
<feature type="compositionally biased region" description="Polar residues" evidence="2">
    <location>
        <begin position="47"/>
        <end position="57"/>
    </location>
</feature>
<dbReference type="AlphaFoldDB" id="A0AAD7XSZ8"/>
<organism evidence="3 4">
    <name type="scientific">Lichtheimia ornata</name>
    <dbReference type="NCBI Taxonomy" id="688661"/>
    <lineage>
        <taxon>Eukaryota</taxon>
        <taxon>Fungi</taxon>
        <taxon>Fungi incertae sedis</taxon>
        <taxon>Mucoromycota</taxon>
        <taxon>Mucoromycotina</taxon>
        <taxon>Mucoromycetes</taxon>
        <taxon>Mucorales</taxon>
        <taxon>Lichtheimiaceae</taxon>
        <taxon>Lichtheimia</taxon>
    </lineage>
</organism>
<dbReference type="SUPFAM" id="SSF81901">
    <property type="entry name" value="HCP-like"/>
    <property type="match status" value="2"/>
</dbReference>
<protein>
    <recommendedName>
        <fullName evidence="5">HCP-like protein</fullName>
    </recommendedName>
</protein>
<comment type="caution">
    <text evidence="3">The sequence shown here is derived from an EMBL/GenBank/DDBJ whole genome shotgun (WGS) entry which is preliminary data.</text>
</comment>
<evidence type="ECO:0000313" key="3">
    <source>
        <dbReference type="EMBL" id="KAJ8651878.1"/>
    </source>
</evidence>
<proteinExistence type="predicted"/>
<keyword evidence="4" id="KW-1185">Reference proteome</keyword>
<feature type="region of interest" description="Disordered" evidence="2">
    <location>
        <begin position="258"/>
        <end position="283"/>
    </location>
</feature>